<dbReference type="GO" id="GO:0004519">
    <property type="term" value="F:endonuclease activity"/>
    <property type="evidence" value="ECO:0007669"/>
    <property type="project" value="InterPro"/>
</dbReference>
<dbReference type="Gene3D" id="3.30.2170.10">
    <property type="entry name" value="archaeoglobus fulgidus dsm 4304 superfamily"/>
    <property type="match status" value="1"/>
</dbReference>
<dbReference type="OrthoDB" id="2593273at2"/>
<proteinExistence type="predicted"/>
<keyword evidence="2" id="KW-1185">Reference proteome</keyword>
<dbReference type="Pfam" id="PF04493">
    <property type="entry name" value="Endonuclease_5"/>
    <property type="match status" value="1"/>
</dbReference>
<name>E8UB22_DEIML</name>
<evidence type="ECO:0000313" key="2">
    <source>
        <dbReference type="Proteomes" id="UP000008635"/>
    </source>
</evidence>
<evidence type="ECO:0000313" key="1">
    <source>
        <dbReference type="EMBL" id="ADV68261.1"/>
    </source>
</evidence>
<dbReference type="AlphaFoldDB" id="E8UB22"/>
<dbReference type="GO" id="GO:0006281">
    <property type="term" value="P:DNA repair"/>
    <property type="evidence" value="ECO:0007669"/>
    <property type="project" value="InterPro"/>
</dbReference>
<sequence>MLVALDVDYRVQGASAAGVVFRHWTDAAPARTCGAWVAQVEPYEPGAFFRRELPCLLAVLAEVQAPLRTVIVDGYVWLGEGEPGLGAHLHRALGGQVPVVGVAKKPFRAAPAVPVVRGGSQQPLFVTAIGTDTQAAAAQVAAMHGPHRLPTLLKLADRACRDAPTP</sequence>
<organism evidence="1 2">
    <name type="scientific">Deinococcus maricopensis (strain DSM 21211 / LMG 22137 / NRRL B-23946 / LB-34)</name>
    <dbReference type="NCBI Taxonomy" id="709986"/>
    <lineage>
        <taxon>Bacteria</taxon>
        <taxon>Thermotogati</taxon>
        <taxon>Deinococcota</taxon>
        <taxon>Deinococci</taxon>
        <taxon>Deinococcales</taxon>
        <taxon>Deinococcaceae</taxon>
        <taxon>Deinococcus</taxon>
    </lineage>
</organism>
<dbReference type="HOGENOM" id="CLU_1591036_0_0_0"/>
<dbReference type="InterPro" id="IPR007581">
    <property type="entry name" value="Endonuclease-V"/>
</dbReference>
<dbReference type="eggNOG" id="COG1515">
    <property type="taxonomic scope" value="Bacteria"/>
</dbReference>
<accession>E8UB22</accession>
<dbReference type="Proteomes" id="UP000008635">
    <property type="component" value="Chromosome"/>
</dbReference>
<dbReference type="STRING" id="709986.Deima_2628"/>
<reference evidence="2" key="2">
    <citation type="submission" date="2011-01" db="EMBL/GenBank/DDBJ databases">
        <title>The complete genome of Deinococcus maricopensis DSM 21211.</title>
        <authorList>
            <consortium name="US DOE Joint Genome Institute (JGI-PGF)"/>
            <person name="Lucas S."/>
            <person name="Copeland A."/>
            <person name="Lapidus A."/>
            <person name="Goodwin L."/>
            <person name="Pitluck S."/>
            <person name="Kyrpides N."/>
            <person name="Mavromatis K."/>
            <person name="Pagani I."/>
            <person name="Ivanova N."/>
            <person name="Ovchinnikova G."/>
            <person name="Zeytun A."/>
            <person name="Detter J.C."/>
            <person name="Han C."/>
            <person name="Land M."/>
            <person name="Hauser L."/>
            <person name="Markowitz V."/>
            <person name="Cheng J.-F."/>
            <person name="Hugenholtz P."/>
            <person name="Woyke T."/>
            <person name="Wu D."/>
            <person name="Pukall R."/>
            <person name="Gehrich-Schroeter G."/>
            <person name="Brambilla E."/>
            <person name="Klenk H.-P."/>
            <person name="Eisen J.A."/>
        </authorList>
    </citation>
    <scope>NUCLEOTIDE SEQUENCE [LARGE SCALE GENOMIC DNA]</scope>
    <source>
        <strain evidence="2">DSM 21211 / LMG 22137 / NRRL B-23946 / LB-34</strain>
    </source>
</reference>
<gene>
    <name evidence="1" type="ordered locus">Deima_2628</name>
</gene>
<evidence type="ECO:0008006" key="3">
    <source>
        <dbReference type="Google" id="ProtNLM"/>
    </source>
</evidence>
<dbReference type="KEGG" id="dmr:Deima_2628"/>
<protein>
    <recommendedName>
        <fullName evidence="3">Endonuclease V</fullName>
    </recommendedName>
</protein>
<dbReference type="EMBL" id="CP002454">
    <property type="protein sequence ID" value="ADV68261.1"/>
    <property type="molecule type" value="Genomic_DNA"/>
</dbReference>
<reference evidence="1 2" key="1">
    <citation type="journal article" date="2011" name="Stand. Genomic Sci.">
        <title>Complete genome sequence of Deinococcus maricopensis type strain (LB-34).</title>
        <authorList>
            <person name="Pukall R."/>
            <person name="Zeytun A."/>
            <person name="Lucas S."/>
            <person name="Lapidus A."/>
            <person name="Hammon N."/>
            <person name="Deshpande S."/>
            <person name="Nolan M."/>
            <person name="Cheng J.F."/>
            <person name="Pitluck S."/>
            <person name="Liolios K."/>
            <person name="Pagani I."/>
            <person name="Mikhailova N."/>
            <person name="Ivanova N."/>
            <person name="Mavromatis K."/>
            <person name="Pati A."/>
            <person name="Tapia R."/>
            <person name="Han C."/>
            <person name="Goodwin L."/>
            <person name="Chen A."/>
            <person name="Palaniappan K."/>
            <person name="Land M."/>
            <person name="Hauser L."/>
            <person name="Chang Y.J."/>
            <person name="Jeffries C.D."/>
            <person name="Brambilla E.M."/>
            <person name="Rohde M."/>
            <person name="Goker M."/>
            <person name="Detter J.C."/>
            <person name="Woyke T."/>
            <person name="Bristow J."/>
            <person name="Eisen J.A."/>
            <person name="Markowitz V."/>
            <person name="Hugenholtz P."/>
            <person name="Kyrpides N.C."/>
            <person name="Klenk H.P."/>
        </authorList>
    </citation>
    <scope>NUCLEOTIDE SEQUENCE [LARGE SCALE GENOMIC DNA]</scope>
    <source>
        <strain evidence="2">DSM 21211 / LMG 22137 / NRRL B-23946 / LB-34</strain>
    </source>
</reference>